<evidence type="ECO:0000256" key="6">
    <source>
        <dbReference type="ARBA" id="ARBA00022723"/>
    </source>
</evidence>
<dbReference type="InterPro" id="IPR004469">
    <property type="entry name" value="PSP"/>
</dbReference>
<dbReference type="SFLD" id="SFLDG01137">
    <property type="entry name" value="C1.6.1:_Phosphoserine_Phosphat"/>
    <property type="match status" value="1"/>
</dbReference>
<dbReference type="InterPro" id="IPR036412">
    <property type="entry name" value="HAD-like_sf"/>
</dbReference>
<evidence type="ECO:0000313" key="14">
    <source>
        <dbReference type="Proteomes" id="UP000214365"/>
    </source>
</evidence>
<dbReference type="InterPro" id="IPR050582">
    <property type="entry name" value="HAD-like_SerB"/>
</dbReference>
<comment type="caution">
    <text evidence="13">The sequence shown here is derived from an EMBL/GenBank/DDBJ whole genome shotgun (WGS) entry which is preliminary data.</text>
</comment>
<organism evidence="13 14">
    <name type="scientific">Talaromyces atroroseus</name>
    <dbReference type="NCBI Taxonomy" id="1441469"/>
    <lineage>
        <taxon>Eukaryota</taxon>
        <taxon>Fungi</taxon>
        <taxon>Dikarya</taxon>
        <taxon>Ascomycota</taxon>
        <taxon>Pezizomycotina</taxon>
        <taxon>Eurotiomycetes</taxon>
        <taxon>Eurotiomycetidae</taxon>
        <taxon>Eurotiales</taxon>
        <taxon>Trichocomaceae</taxon>
        <taxon>Talaromyces</taxon>
        <taxon>Talaromyces sect. Trachyspermi</taxon>
    </lineage>
</organism>
<dbReference type="EMBL" id="LFMY01000002">
    <property type="protein sequence ID" value="OKL63476.1"/>
    <property type="molecule type" value="Genomic_DNA"/>
</dbReference>
<reference evidence="13 14" key="1">
    <citation type="submission" date="2015-06" db="EMBL/GenBank/DDBJ databases">
        <title>Talaromyces atroroseus IBT 11181 draft genome.</title>
        <authorList>
            <person name="Rasmussen K.B."/>
            <person name="Rasmussen S."/>
            <person name="Petersen B."/>
            <person name="Sicheritz-Ponten T."/>
            <person name="Mortensen U.H."/>
            <person name="Thrane U."/>
        </authorList>
    </citation>
    <scope>NUCLEOTIDE SEQUENCE [LARGE SCALE GENOMIC DNA]</scope>
    <source>
        <strain evidence="13 14">IBT 11181</strain>
    </source>
</reference>
<evidence type="ECO:0000256" key="4">
    <source>
        <dbReference type="ARBA" id="ARBA00012640"/>
    </source>
</evidence>
<dbReference type="FunFam" id="3.40.50.1000:FF:000143">
    <property type="entry name" value="Phosphoserine phosphatase serb"/>
    <property type="match status" value="1"/>
</dbReference>
<dbReference type="InterPro" id="IPR023214">
    <property type="entry name" value="HAD_sf"/>
</dbReference>
<accession>A0A1Q5QC42</accession>
<dbReference type="EC" id="3.1.3.3" evidence="4"/>
<dbReference type="PANTHER" id="PTHR43344:SF2">
    <property type="entry name" value="PHOSPHOSERINE PHOSPHATASE"/>
    <property type="match status" value="1"/>
</dbReference>
<keyword evidence="9" id="KW-0718">Serine biosynthesis</keyword>
<keyword evidence="7" id="KW-0378">Hydrolase</keyword>
<dbReference type="PANTHER" id="PTHR43344">
    <property type="entry name" value="PHOSPHOSERINE PHOSPHATASE"/>
    <property type="match status" value="1"/>
</dbReference>
<feature type="region of interest" description="Disordered" evidence="12">
    <location>
        <begin position="1"/>
        <end position="21"/>
    </location>
</feature>
<gene>
    <name evidence="13" type="ORF">UA08_01960</name>
</gene>
<feature type="active site" description="Proton donor" evidence="11">
    <location>
        <position position="248"/>
    </location>
</feature>
<sequence length="463" mass="51365">MADTTKLAMRSERPVLRHSSLKGGSFIQDHQQYKPTPPITQNITDVLLTAGDNTFHNANPISPDPEKVTESGIVHSIFPKSPNPLPAGTTKLVATIFYKSGSPHHHANSFSAEGGVLPSPVVPVGSAPTVDIEKLPREPPAPEPEPLDHLYGPFVSQLCLTHFLQILESLHTPYQRMNTSHRCLDQDDQPRVVEVTLSPLPNPEYLSFGDLRKHENIWRFEREWNVEVVLQKESIFRRYKRLVVFDMDSTLIQNETIDEIAKFIGVEKEVSAITERAMNGELDFTASLKARVSLLKGVPADVFDKLQKIVTISPGARELCKALKALGFKMAVLSGGFQPLAEWLANELGLDYAFANHLAVDESTKTLTGDLVESKPIIDAQQKRTLLRRLAADNNIPLTQTIAVGDGANDLPMLHEAELGIAWRAKSKVQLEAPTRLNGERLTDILYLLGLGDEEIKELESTY</sequence>
<evidence type="ECO:0000256" key="2">
    <source>
        <dbReference type="ARBA" id="ARBA00005135"/>
    </source>
</evidence>
<dbReference type="OrthoDB" id="27226at2759"/>
<dbReference type="SFLD" id="SFLDG01136">
    <property type="entry name" value="C1.6:_Phosphoserine_Phosphatas"/>
    <property type="match status" value="1"/>
</dbReference>
<evidence type="ECO:0000256" key="10">
    <source>
        <dbReference type="ARBA" id="ARBA00031693"/>
    </source>
</evidence>
<dbReference type="AlphaFoldDB" id="A0A1Q5QC42"/>
<evidence type="ECO:0000256" key="11">
    <source>
        <dbReference type="PIRSR" id="PIRSR604469-1"/>
    </source>
</evidence>
<keyword evidence="5" id="KW-0028">Amino-acid biosynthesis</keyword>
<dbReference type="GO" id="GO:0005737">
    <property type="term" value="C:cytoplasm"/>
    <property type="evidence" value="ECO:0007669"/>
    <property type="project" value="TreeGrafter"/>
</dbReference>
<comment type="similarity">
    <text evidence="3">Belongs to the HAD-like hydrolase superfamily. SerB family.</text>
</comment>
<dbReference type="SUPFAM" id="SSF56784">
    <property type="entry name" value="HAD-like"/>
    <property type="match status" value="1"/>
</dbReference>
<evidence type="ECO:0000256" key="7">
    <source>
        <dbReference type="ARBA" id="ARBA00022801"/>
    </source>
</evidence>
<dbReference type="Gene3D" id="3.40.50.1000">
    <property type="entry name" value="HAD superfamily/HAD-like"/>
    <property type="match status" value="1"/>
</dbReference>
<dbReference type="SFLD" id="SFLDS00003">
    <property type="entry name" value="Haloacid_Dehalogenase"/>
    <property type="match status" value="1"/>
</dbReference>
<protein>
    <recommendedName>
        <fullName evidence="4">phosphoserine phosphatase</fullName>
        <ecNumber evidence="4">3.1.3.3</ecNumber>
    </recommendedName>
    <alternativeName>
        <fullName evidence="10">O-phosphoserine phosphohydrolase</fullName>
    </alternativeName>
</protein>
<evidence type="ECO:0000256" key="5">
    <source>
        <dbReference type="ARBA" id="ARBA00022605"/>
    </source>
</evidence>
<keyword evidence="8" id="KW-0460">Magnesium</keyword>
<evidence type="ECO:0000256" key="1">
    <source>
        <dbReference type="ARBA" id="ARBA00001946"/>
    </source>
</evidence>
<dbReference type="GeneID" id="31001715"/>
<dbReference type="GO" id="GO:0036424">
    <property type="term" value="F:L-phosphoserine phosphatase activity"/>
    <property type="evidence" value="ECO:0007669"/>
    <property type="project" value="InterPro"/>
</dbReference>
<evidence type="ECO:0000256" key="8">
    <source>
        <dbReference type="ARBA" id="ARBA00022842"/>
    </source>
</evidence>
<feature type="active site" description="Nucleophile" evidence="11">
    <location>
        <position position="246"/>
    </location>
</feature>
<keyword evidence="14" id="KW-1185">Reference proteome</keyword>
<evidence type="ECO:0000313" key="13">
    <source>
        <dbReference type="EMBL" id="OKL63476.1"/>
    </source>
</evidence>
<dbReference type="UniPathway" id="UPA00135">
    <property type="reaction ID" value="UER00198"/>
</dbReference>
<dbReference type="RefSeq" id="XP_020123597.1">
    <property type="nucleotide sequence ID" value="XM_020261682.1"/>
</dbReference>
<evidence type="ECO:0000256" key="9">
    <source>
        <dbReference type="ARBA" id="ARBA00023299"/>
    </source>
</evidence>
<proteinExistence type="inferred from homology"/>
<evidence type="ECO:0000256" key="12">
    <source>
        <dbReference type="SAM" id="MobiDB-lite"/>
    </source>
</evidence>
<dbReference type="Pfam" id="PF00702">
    <property type="entry name" value="Hydrolase"/>
    <property type="match status" value="1"/>
</dbReference>
<comment type="cofactor">
    <cofactor evidence="1">
        <name>Mg(2+)</name>
        <dbReference type="ChEBI" id="CHEBI:18420"/>
    </cofactor>
</comment>
<dbReference type="NCBIfam" id="TIGR01488">
    <property type="entry name" value="HAD-SF-IB"/>
    <property type="match status" value="1"/>
</dbReference>
<evidence type="ECO:0000256" key="3">
    <source>
        <dbReference type="ARBA" id="ARBA00009184"/>
    </source>
</evidence>
<dbReference type="GO" id="GO:0006564">
    <property type="term" value="P:L-serine biosynthetic process"/>
    <property type="evidence" value="ECO:0007669"/>
    <property type="project" value="UniProtKB-KW"/>
</dbReference>
<dbReference type="SFLD" id="SFLDF00029">
    <property type="entry name" value="phosphoserine_phosphatase"/>
    <property type="match status" value="1"/>
</dbReference>
<keyword evidence="6" id="KW-0479">Metal-binding</keyword>
<dbReference type="GO" id="GO:0000287">
    <property type="term" value="F:magnesium ion binding"/>
    <property type="evidence" value="ECO:0007669"/>
    <property type="project" value="TreeGrafter"/>
</dbReference>
<dbReference type="SFLD" id="SFLDG01129">
    <property type="entry name" value="C1.5:_HAD__Beta-PGM__Phosphata"/>
    <property type="match status" value="1"/>
</dbReference>
<dbReference type="Proteomes" id="UP000214365">
    <property type="component" value="Unassembled WGS sequence"/>
</dbReference>
<name>A0A1Q5QC42_TALAT</name>
<dbReference type="CDD" id="cd07500">
    <property type="entry name" value="HAD_PSP"/>
    <property type="match status" value="1"/>
</dbReference>
<comment type="pathway">
    <text evidence="2">Amino-acid biosynthesis; L-serine biosynthesis; L-serine from 3-phospho-D-glycerate: step 3/3.</text>
</comment>
<dbReference type="STRING" id="1441469.A0A1Q5QC42"/>
<dbReference type="NCBIfam" id="TIGR00338">
    <property type="entry name" value="serB"/>
    <property type="match status" value="1"/>
</dbReference>